<dbReference type="AlphaFoldDB" id="A0A4V1C6V8"/>
<reference evidence="2 3" key="1">
    <citation type="journal article" date="2019" name="Mol. Biol. Evol.">
        <title>Blast fungal genomes show frequent chromosomal changes, gene gains and losses, and effector gene turnover.</title>
        <authorList>
            <person name="Gomez Luciano L.B."/>
            <person name="Jason Tsai I."/>
            <person name="Chuma I."/>
            <person name="Tosa Y."/>
            <person name="Chen Y.H."/>
            <person name="Li J.Y."/>
            <person name="Li M.Y."/>
            <person name="Jade Lu M.Y."/>
            <person name="Nakayashiki H."/>
            <person name="Li W.H."/>
        </authorList>
    </citation>
    <scope>NUCLEOTIDE SEQUENCE [LARGE SCALE GENOMIC DNA]</scope>
    <source>
        <strain evidence="2">MZ5-1-6</strain>
    </source>
</reference>
<feature type="region of interest" description="Disordered" evidence="1">
    <location>
        <begin position="204"/>
        <end position="265"/>
    </location>
</feature>
<protein>
    <submittedName>
        <fullName evidence="2">Uncharacterized protein</fullName>
    </submittedName>
</protein>
<name>A0A4V1C6V8_PYROR</name>
<feature type="compositionally biased region" description="Low complexity" evidence="1">
    <location>
        <begin position="224"/>
        <end position="251"/>
    </location>
</feature>
<dbReference type="EMBL" id="CP034207">
    <property type="protein sequence ID" value="QBZ61238.1"/>
    <property type="molecule type" value="Genomic_DNA"/>
</dbReference>
<evidence type="ECO:0000256" key="1">
    <source>
        <dbReference type="SAM" id="MobiDB-lite"/>
    </source>
</evidence>
<dbReference type="Proteomes" id="UP000294847">
    <property type="component" value="Chromosome 4"/>
</dbReference>
<accession>A0A4V1C6V8</accession>
<evidence type="ECO:0000313" key="3">
    <source>
        <dbReference type="Proteomes" id="UP000294847"/>
    </source>
</evidence>
<sequence length="355" mass="38290">MSGCRTSVRSDAYCKKKQDQKQRYGWPDGNPPVSIFEHGRNLKTGPRETSAPIIPSSFGQLPSTKTSIGVVRTCIQGYLERAVLSLAGPTLNHPLLLGVLALQVLASDAMDEVCTKGIVPYATQRPTGLHHYDYLRETDAAVLGVTVVGRDLVGTTKRILGASANLTGGGSTPPSRWRRLRGFRSGRFCVFDESVAAVAAAVENDEEALTSPDPTCRTQGYLPQAKQATAASKNSSNSQNKTKKTPGTTTKPQPPKPAWADLPRATIPRVGRERGLGVATLNLHMAQFQQRHRREEQARQHPVTVPVTVLVLVAWVLWAKIVNPPAERAGRQATAARGSAVGRGRGAGCLRKVRV</sequence>
<organism evidence="2 3">
    <name type="scientific">Pyricularia oryzae</name>
    <name type="common">Rice blast fungus</name>
    <name type="synonym">Magnaporthe oryzae</name>
    <dbReference type="NCBI Taxonomy" id="318829"/>
    <lineage>
        <taxon>Eukaryota</taxon>
        <taxon>Fungi</taxon>
        <taxon>Dikarya</taxon>
        <taxon>Ascomycota</taxon>
        <taxon>Pezizomycotina</taxon>
        <taxon>Sordariomycetes</taxon>
        <taxon>Sordariomycetidae</taxon>
        <taxon>Magnaporthales</taxon>
        <taxon>Pyriculariaceae</taxon>
        <taxon>Pyricularia</taxon>
    </lineage>
</organism>
<gene>
    <name evidence="2" type="ORF">PoMZ_08186</name>
</gene>
<evidence type="ECO:0000313" key="2">
    <source>
        <dbReference type="EMBL" id="QBZ61238.1"/>
    </source>
</evidence>
<proteinExistence type="predicted"/>